<dbReference type="InterPro" id="IPR049450">
    <property type="entry name" value="ACOT8-like_C"/>
</dbReference>
<gene>
    <name evidence="3" type="ORF">BJ980_000920</name>
</gene>
<sequence>MSYFERLDGARFLATRHTSGAWNEAEQHIAPALGLLVHAVELDRDQRRDDALPLARLSYDILGTIAVGEFEVSVSVLRPGRTIELVEAVLSAGGRAVVTLRAWLVQSLDTGTLAGSDLPRLPPPDTMESWDPTTVWPGGFIESAQVRRAHTAPGRAQFWVRTDMPLLDEAGDETVSDLARFVGLLDISNGMTVRVPPREVAFPNVDLTAHLFRQPRGDWVGFDTTVSFGPAGHGLTSSVIHDLDGPVGTSAQALTIRP</sequence>
<keyword evidence="4" id="KW-1185">Reference proteome</keyword>
<evidence type="ECO:0000259" key="2">
    <source>
        <dbReference type="Pfam" id="PF20789"/>
    </source>
</evidence>
<dbReference type="AlphaFoldDB" id="A0A7Y9RWK7"/>
<reference evidence="3 4" key="1">
    <citation type="submission" date="2020-07" db="EMBL/GenBank/DDBJ databases">
        <title>Sequencing the genomes of 1000 actinobacteria strains.</title>
        <authorList>
            <person name="Klenk H.-P."/>
        </authorList>
    </citation>
    <scope>NUCLEOTIDE SEQUENCE [LARGE SCALE GENOMIC DNA]</scope>
    <source>
        <strain evidence="3 4">DSM 23819</strain>
    </source>
</reference>
<evidence type="ECO:0000259" key="1">
    <source>
        <dbReference type="Pfam" id="PF13622"/>
    </source>
</evidence>
<dbReference type="EMBL" id="JACCAA010000001">
    <property type="protein sequence ID" value="NYG57997.1"/>
    <property type="molecule type" value="Genomic_DNA"/>
</dbReference>
<dbReference type="RefSeq" id="WP_179501205.1">
    <property type="nucleotide sequence ID" value="NZ_JACCAA010000001.1"/>
</dbReference>
<evidence type="ECO:0008006" key="5">
    <source>
        <dbReference type="Google" id="ProtNLM"/>
    </source>
</evidence>
<accession>A0A7Y9RWK7</accession>
<name>A0A7Y9RWK7_9ACTN</name>
<dbReference type="Proteomes" id="UP000540656">
    <property type="component" value="Unassembled WGS sequence"/>
</dbReference>
<feature type="domain" description="Acyl-CoA thioesterase-like C-terminal" evidence="2">
    <location>
        <begin position="142"/>
        <end position="255"/>
    </location>
</feature>
<dbReference type="InterPro" id="IPR049449">
    <property type="entry name" value="TesB_ACOT8-like_N"/>
</dbReference>
<organism evidence="3 4">
    <name type="scientific">Nocardioides daedukensis</name>
    <dbReference type="NCBI Taxonomy" id="634462"/>
    <lineage>
        <taxon>Bacteria</taxon>
        <taxon>Bacillati</taxon>
        <taxon>Actinomycetota</taxon>
        <taxon>Actinomycetes</taxon>
        <taxon>Propionibacteriales</taxon>
        <taxon>Nocardioidaceae</taxon>
        <taxon>Nocardioides</taxon>
    </lineage>
</organism>
<comment type="caution">
    <text evidence="3">The sequence shown here is derived from an EMBL/GenBank/DDBJ whole genome shotgun (WGS) entry which is preliminary data.</text>
</comment>
<proteinExistence type="predicted"/>
<dbReference type="Gene3D" id="2.40.160.210">
    <property type="entry name" value="Acyl-CoA thioesterase, double hotdog domain"/>
    <property type="match status" value="1"/>
</dbReference>
<evidence type="ECO:0000313" key="4">
    <source>
        <dbReference type="Proteomes" id="UP000540656"/>
    </source>
</evidence>
<dbReference type="SUPFAM" id="SSF54637">
    <property type="entry name" value="Thioesterase/thiol ester dehydrase-isomerase"/>
    <property type="match status" value="1"/>
</dbReference>
<evidence type="ECO:0000313" key="3">
    <source>
        <dbReference type="EMBL" id="NYG57997.1"/>
    </source>
</evidence>
<protein>
    <recommendedName>
        <fullName evidence="5">Thioesterase family protein</fullName>
    </recommendedName>
</protein>
<dbReference type="Pfam" id="PF13622">
    <property type="entry name" value="4HBT_3"/>
    <property type="match status" value="1"/>
</dbReference>
<feature type="domain" description="Acyl-CoA thioesterase-like N-terminal HotDog" evidence="1">
    <location>
        <begin position="19"/>
        <end position="104"/>
    </location>
</feature>
<dbReference type="InterPro" id="IPR042171">
    <property type="entry name" value="Acyl-CoA_hotdog"/>
</dbReference>
<dbReference type="Pfam" id="PF20789">
    <property type="entry name" value="4HBT_3C"/>
    <property type="match status" value="1"/>
</dbReference>
<dbReference type="InterPro" id="IPR029069">
    <property type="entry name" value="HotDog_dom_sf"/>
</dbReference>